<dbReference type="SUPFAM" id="SSF54593">
    <property type="entry name" value="Glyoxalase/Bleomycin resistance protein/Dihydroxybiphenyl dioxygenase"/>
    <property type="match status" value="1"/>
</dbReference>
<organism evidence="2 3">
    <name type="scientific">Methanosarcina barkeri str. Wiesmoor</name>
    <dbReference type="NCBI Taxonomy" id="1434109"/>
    <lineage>
        <taxon>Archaea</taxon>
        <taxon>Methanobacteriati</taxon>
        <taxon>Methanobacteriota</taxon>
        <taxon>Stenosarchaea group</taxon>
        <taxon>Methanomicrobia</taxon>
        <taxon>Methanosarcinales</taxon>
        <taxon>Methanosarcinaceae</taxon>
        <taxon>Methanosarcina</taxon>
    </lineage>
</organism>
<keyword evidence="2" id="KW-0456">Lyase</keyword>
<dbReference type="KEGG" id="mbw:MSBRW_3537"/>
<dbReference type="AlphaFoldDB" id="A0A0E3QQ96"/>
<sequence>MRIRLKRIQYRRNTRRDIILFTKGENKMRFICPLIVVNDIEVSRSFYENVLNQKVQCDFGENVSFEGGFAIHLKSHFSDLININKNDIVQKSNNSELYFEEDDLDSFLQKLKGIDSIEYVHELKEQPWGQRVIRFYDPDMHIVEVGEPMESVVKRFLSKGLSIEETIKRTLMPEEFVRQCL</sequence>
<evidence type="ECO:0000259" key="1">
    <source>
        <dbReference type="PROSITE" id="PS51819"/>
    </source>
</evidence>
<protein>
    <submittedName>
        <fullName evidence="2">Lactoylglutation lyase</fullName>
    </submittedName>
</protein>
<dbReference type="Proteomes" id="UP000033038">
    <property type="component" value="Chromosome"/>
</dbReference>
<reference evidence="2 3" key="1">
    <citation type="submission" date="2014-07" db="EMBL/GenBank/DDBJ databases">
        <title>Methanogenic archaea and the global carbon cycle.</title>
        <authorList>
            <person name="Henriksen J.R."/>
            <person name="Luke J."/>
            <person name="Reinhart S."/>
            <person name="Benedict M.N."/>
            <person name="Youngblut N.D."/>
            <person name="Metcalf M.E."/>
            <person name="Whitaker R.J."/>
            <person name="Metcalf W.W."/>
        </authorList>
    </citation>
    <scope>NUCLEOTIDE SEQUENCE [LARGE SCALE GENOMIC DNA]</scope>
    <source>
        <strain evidence="2 3">Wiesmoor</strain>
    </source>
</reference>
<evidence type="ECO:0000313" key="3">
    <source>
        <dbReference type="Proteomes" id="UP000033038"/>
    </source>
</evidence>
<dbReference type="InterPro" id="IPR029068">
    <property type="entry name" value="Glyas_Bleomycin-R_OHBP_Dase"/>
</dbReference>
<dbReference type="PROSITE" id="PS51819">
    <property type="entry name" value="VOC"/>
    <property type="match status" value="1"/>
</dbReference>
<dbReference type="InterPro" id="IPR037523">
    <property type="entry name" value="VOC_core"/>
</dbReference>
<proteinExistence type="predicted"/>
<dbReference type="EMBL" id="CP009526">
    <property type="protein sequence ID" value="AKB52790.1"/>
    <property type="molecule type" value="Genomic_DNA"/>
</dbReference>
<dbReference type="GO" id="GO:0016829">
    <property type="term" value="F:lyase activity"/>
    <property type="evidence" value="ECO:0007669"/>
    <property type="project" value="UniProtKB-KW"/>
</dbReference>
<name>A0A0E3QQ96_METBA</name>
<dbReference type="Gene3D" id="3.10.180.10">
    <property type="entry name" value="2,3-Dihydroxybiphenyl 1,2-Dioxygenase, domain 1"/>
    <property type="match status" value="1"/>
</dbReference>
<dbReference type="Pfam" id="PF12681">
    <property type="entry name" value="Glyoxalase_2"/>
    <property type="match status" value="1"/>
</dbReference>
<evidence type="ECO:0000313" key="2">
    <source>
        <dbReference type="EMBL" id="AKB52790.1"/>
    </source>
</evidence>
<accession>A0A0E3QQ96</accession>
<gene>
    <name evidence="2" type="ORF">MSBRW_3537</name>
</gene>
<dbReference type="HOGENOM" id="CLU_105776_0_0_2"/>
<feature type="domain" description="VOC" evidence="1">
    <location>
        <begin position="29"/>
        <end position="148"/>
    </location>
</feature>
<dbReference type="InterPro" id="IPR025870">
    <property type="entry name" value="Glyoxalase-like_dom"/>
</dbReference>
<dbReference type="PATRIC" id="fig|1434109.4.peg.4581"/>